<dbReference type="GO" id="GO:0003887">
    <property type="term" value="F:DNA-directed DNA polymerase activity"/>
    <property type="evidence" value="ECO:0007669"/>
    <property type="project" value="TreeGrafter"/>
</dbReference>
<keyword evidence="2" id="KW-0808">Transferase</keyword>
<dbReference type="Pfam" id="PF00817">
    <property type="entry name" value="IMS"/>
    <property type="match status" value="1"/>
</dbReference>
<dbReference type="EMBL" id="AZBU02000005">
    <property type="protein sequence ID" value="TKR77362.1"/>
    <property type="molecule type" value="Genomic_DNA"/>
</dbReference>
<evidence type="ECO:0000256" key="3">
    <source>
        <dbReference type="ARBA" id="ARBA00022695"/>
    </source>
</evidence>
<dbReference type="SUPFAM" id="SSF56672">
    <property type="entry name" value="DNA/RNA polymerases"/>
    <property type="match status" value="1"/>
</dbReference>
<gene>
    <name evidence="10" type="ORF">L596_018354</name>
</gene>
<evidence type="ECO:0000313" key="11">
    <source>
        <dbReference type="Proteomes" id="UP000298663"/>
    </source>
</evidence>
<organism evidence="10 11">
    <name type="scientific">Steinernema carpocapsae</name>
    <name type="common">Entomopathogenic nematode</name>
    <dbReference type="NCBI Taxonomy" id="34508"/>
    <lineage>
        <taxon>Eukaryota</taxon>
        <taxon>Metazoa</taxon>
        <taxon>Ecdysozoa</taxon>
        <taxon>Nematoda</taxon>
        <taxon>Chromadorea</taxon>
        <taxon>Rhabditida</taxon>
        <taxon>Tylenchina</taxon>
        <taxon>Panagrolaimomorpha</taxon>
        <taxon>Strongyloidoidea</taxon>
        <taxon>Steinernematidae</taxon>
        <taxon>Steinernema</taxon>
    </lineage>
</organism>
<keyword evidence="8" id="KW-0539">Nucleus</keyword>
<keyword evidence="7" id="KW-0234">DNA repair</keyword>
<evidence type="ECO:0000256" key="5">
    <source>
        <dbReference type="ARBA" id="ARBA00022763"/>
    </source>
</evidence>
<keyword evidence="3" id="KW-0548">Nucleotidyltransferase</keyword>
<evidence type="ECO:0000256" key="8">
    <source>
        <dbReference type="ARBA" id="ARBA00023242"/>
    </source>
</evidence>
<dbReference type="Gene3D" id="3.40.1170.60">
    <property type="match status" value="1"/>
</dbReference>
<dbReference type="FunFam" id="3.40.1170.60:FF:000003">
    <property type="entry name" value="DNA polymerase eta"/>
    <property type="match status" value="1"/>
</dbReference>
<keyword evidence="5" id="KW-0227">DNA damage</keyword>
<dbReference type="InterPro" id="IPR043128">
    <property type="entry name" value="Rev_trsase/Diguanyl_cyclase"/>
</dbReference>
<comment type="caution">
    <text evidence="10">The sequence shown here is derived from an EMBL/GenBank/DDBJ whole genome shotgun (WGS) entry which is preliminary data.</text>
</comment>
<evidence type="ECO:0000256" key="7">
    <source>
        <dbReference type="ARBA" id="ARBA00023204"/>
    </source>
</evidence>
<reference evidence="10 11" key="1">
    <citation type="journal article" date="2015" name="Genome Biol.">
        <title>Comparative genomics of Steinernema reveals deeply conserved gene regulatory networks.</title>
        <authorList>
            <person name="Dillman A.R."/>
            <person name="Macchietto M."/>
            <person name="Porter C.F."/>
            <person name="Rogers A."/>
            <person name="Williams B."/>
            <person name="Antoshechkin I."/>
            <person name="Lee M.M."/>
            <person name="Goodwin Z."/>
            <person name="Lu X."/>
            <person name="Lewis E.E."/>
            <person name="Goodrich-Blair H."/>
            <person name="Stock S.P."/>
            <person name="Adams B.J."/>
            <person name="Sternberg P.W."/>
            <person name="Mortazavi A."/>
        </authorList>
    </citation>
    <scope>NUCLEOTIDE SEQUENCE [LARGE SCALE GENOMIC DNA]</scope>
    <source>
        <strain evidence="10 11">ALL</strain>
    </source>
</reference>
<evidence type="ECO:0000313" key="10">
    <source>
        <dbReference type="EMBL" id="TKR77362.1"/>
    </source>
</evidence>
<feature type="domain" description="UmuC" evidence="9">
    <location>
        <begin position="5"/>
        <end position="123"/>
    </location>
</feature>
<evidence type="ECO:0000256" key="2">
    <source>
        <dbReference type="ARBA" id="ARBA00022679"/>
    </source>
</evidence>
<keyword evidence="11" id="KW-1185">Reference proteome</keyword>
<accession>A0A4U5N538</accession>
<keyword evidence="4" id="KW-0479">Metal-binding</keyword>
<dbReference type="PROSITE" id="PS50173">
    <property type="entry name" value="UMUC"/>
    <property type="match status" value="1"/>
</dbReference>
<comment type="subcellular location">
    <subcellularLocation>
        <location evidence="1">Nucleus</location>
    </subcellularLocation>
</comment>
<dbReference type="GO" id="GO:0005657">
    <property type="term" value="C:replication fork"/>
    <property type="evidence" value="ECO:0007669"/>
    <property type="project" value="TreeGrafter"/>
</dbReference>
<dbReference type="GO" id="GO:0046872">
    <property type="term" value="F:metal ion binding"/>
    <property type="evidence" value="ECO:0007669"/>
    <property type="project" value="UniProtKB-KW"/>
</dbReference>
<dbReference type="Proteomes" id="UP000298663">
    <property type="component" value="Unassembled WGS sequence"/>
</dbReference>
<dbReference type="InterPro" id="IPR052230">
    <property type="entry name" value="DNA_polymerase_eta"/>
</dbReference>
<evidence type="ECO:0000259" key="9">
    <source>
        <dbReference type="PROSITE" id="PS50173"/>
    </source>
</evidence>
<dbReference type="GO" id="GO:0006281">
    <property type="term" value="P:DNA repair"/>
    <property type="evidence" value="ECO:0007669"/>
    <property type="project" value="UniProtKB-KW"/>
</dbReference>
<dbReference type="InterPro" id="IPR043502">
    <property type="entry name" value="DNA/RNA_pol_sf"/>
</dbReference>
<dbReference type="GO" id="GO:0009314">
    <property type="term" value="P:response to radiation"/>
    <property type="evidence" value="ECO:0007669"/>
    <property type="project" value="TreeGrafter"/>
</dbReference>
<evidence type="ECO:0000256" key="4">
    <source>
        <dbReference type="ARBA" id="ARBA00022723"/>
    </source>
</evidence>
<reference evidence="10 11" key="2">
    <citation type="journal article" date="2019" name="G3 (Bethesda)">
        <title>Hybrid Assembly of the Genome of the Entomopathogenic Nematode Steinernema carpocapsae Identifies the X-Chromosome.</title>
        <authorList>
            <person name="Serra L."/>
            <person name="Macchietto M."/>
            <person name="Macias-Munoz A."/>
            <person name="McGill C.J."/>
            <person name="Rodriguez I.M."/>
            <person name="Rodriguez B."/>
            <person name="Murad R."/>
            <person name="Mortazavi A."/>
        </authorList>
    </citation>
    <scope>NUCLEOTIDE SEQUENCE [LARGE SCALE GENOMIC DNA]</scope>
    <source>
        <strain evidence="10 11">ALL</strain>
    </source>
</reference>
<sequence length="190" mass="21361">MERVVALIDMDCFYAQVEQRLCPDLWGKPVAVVQNGVFRGGGIIALSYEARDKGVKRGMFGDEATKKCPDLHLAKVPVGEHADKADLTRYREASGEVFAVLFNFDERIVVERASIDEAFLDLTQMVDSILREDDDVVDRLMEGAEEFFPTTHISTGKDKSDNEEYDRSRGLMEWLGNECRNDLMQVGGSC</sequence>
<proteinExistence type="predicted"/>
<dbReference type="PANTHER" id="PTHR45873">
    <property type="entry name" value="DNA POLYMERASE ETA"/>
    <property type="match status" value="1"/>
</dbReference>
<evidence type="ECO:0000256" key="6">
    <source>
        <dbReference type="ARBA" id="ARBA00022842"/>
    </source>
</evidence>
<name>A0A4U5N538_STECR</name>
<dbReference type="GO" id="GO:0042276">
    <property type="term" value="P:error-prone translesion synthesis"/>
    <property type="evidence" value="ECO:0007669"/>
    <property type="project" value="TreeGrafter"/>
</dbReference>
<dbReference type="GO" id="GO:0005634">
    <property type="term" value="C:nucleus"/>
    <property type="evidence" value="ECO:0007669"/>
    <property type="project" value="UniProtKB-SubCell"/>
</dbReference>
<dbReference type="AlphaFoldDB" id="A0A4U5N538"/>
<dbReference type="Gene3D" id="3.30.70.270">
    <property type="match status" value="1"/>
</dbReference>
<dbReference type="OrthoDB" id="5723at2759"/>
<evidence type="ECO:0000256" key="1">
    <source>
        <dbReference type="ARBA" id="ARBA00004123"/>
    </source>
</evidence>
<dbReference type="InterPro" id="IPR001126">
    <property type="entry name" value="UmuC"/>
</dbReference>
<dbReference type="PANTHER" id="PTHR45873:SF1">
    <property type="entry name" value="DNA POLYMERASE ETA"/>
    <property type="match status" value="1"/>
</dbReference>
<protein>
    <recommendedName>
        <fullName evidence="9">UmuC domain-containing protein</fullName>
    </recommendedName>
</protein>
<keyword evidence="6" id="KW-0460">Magnesium</keyword>
<dbReference type="GO" id="GO:0035861">
    <property type="term" value="C:site of double-strand break"/>
    <property type="evidence" value="ECO:0007669"/>
    <property type="project" value="TreeGrafter"/>
</dbReference>